<evidence type="ECO:0000256" key="1">
    <source>
        <dbReference type="SAM" id="MobiDB-lite"/>
    </source>
</evidence>
<protein>
    <submittedName>
        <fullName evidence="2">Uncharacterized protein</fullName>
    </submittedName>
</protein>
<dbReference type="KEGG" id="rbg:BG454_18310"/>
<keyword evidence="3" id="KW-1185">Reference proteome</keyword>
<organism evidence="2 3">
    <name type="scientific">Roseinatronobacter bogoriensis subsp. barguzinensis</name>
    <dbReference type="NCBI Taxonomy" id="441209"/>
    <lineage>
        <taxon>Bacteria</taxon>
        <taxon>Pseudomonadati</taxon>
        <taxon>Pseudomonadota</taxon>
        <taxon>Alphaproteobacteria</taxon>
        <taxon>Rhodobacterales</taxon>
        <taxon>Paracoccaceae</taxon>
        <taxon>Roseinatronobacter</taxon>
    </lineage>
</organism>
<dbReference type="EMBL" id="CP024899">
    <property type="protein sequence ID" value="ATX67524.1"/>
    <property type="molecule type" value="Genomic_DNA"/>
</dbReference>
<name>A0A2K8KDK2_9RHOB</name>
<dbReference type="Proteomes" id="UP000228948">
    <property type="component" value="Chromosome"/>
</dbReference>
<gene>
    <name evidence="2" type="ORF">BG454_18310</name>
</gene>
<sequence length="63" mass="7107">MAELSEEPARPAAIQKRRRRRAPIAPPEPTHPALLQMVRLLARAQARVMIEKNEGEQDDGQNP</sequence>
<feature type="region of interest" description="Disordered" evidence="1">
    <location>
        <begin position="1"/>
        <end position="32"/>
    </location>
</feature>
<accession>A0A2K8KDK2</accession>
<dbReference type="AlphaFoldDB" id="A0A2K8KDK2"/>
<reference evidence="2 3" key="1">
    <citation type="submission" date="2017-11" db="EMBL/GenBank/DDBJ databases">
        <title>Revised Sequence and Annotation of the Rhodobaca barguzinensis strain alga05 Genome.</title>
        <authorList>
            <person name="Kopejtka K."/>
            <person name="Tomasch J.M."/>
            <person name="Bunk B."/>
            <person name="Koblizek M."/>
        </authorList>
    </citation>
    <scope>NUCLEOTIDE SEQUENCE [LARGE SCALE GENOMIC DNA]</scope>
    <source>
        <strain evidence="3">alga05</strain>
    </source>
</reference>
<proteinExistence type="predicted"/>
<evidence type="ECO:0000313" key="2">
    <source>
        <dbReference type="EMBL" id="ATX67524.1"/>
    </source>
</evidence>
<evidence type="ECO:0000313" key="3">
    <source>
        <dbReference type="Proteomes" id="UP000228948"/>
    </source>
</evidence>